<proteinExistence type="inferred from homology"/>
<evidence type="ECO:0000313" key="3">
    <source>
        <dbReference type="EMBL" id="NYE83146.1"/>
    </source>
</evidence>
<dbReference type="SUPFAM" id="SSF53955">
    <property type="entry name" value="Lysozyme-like"/>
    <property type="match status" value="1"/>
</dbReference>
<evidence type="ECO:0000256" key="1">
    <source>
        <dbReference type="ARBA" id="ARBA00007734"/>
    </source>
</evidence>
<dbReference type="Gene3D" id="1.10.530.10">
    <property type="match status" value="1"/>
</dbReference>
<dbReference type="AlphaFoldDB" id="A0A7Y9LNT8"/>
<organism evidence="3 4">
    <name type="scientific">Pigmentiphaga litoralis</name>
    <dbReference type="NCBI Taxonomy" id="516702"/>
    <lineage>
        <taxon>Bacteria</taxon>
        <taxon>Pseudomonadati</taxon>
        <taxon>Pseudomonadota</taxon>
        <taxon>Betaproteobacteria</taxon>
        <taxon>Burkholderiales</taxon>
        <taxon>Alcaligenaceae</taxon>
        <taxon>Pigmentiphaga</taxon>
    </lineage>
</organism>
<dbReference type="InterPro" id="IPR023346">
    <property type="entry name" value="Lysozyme-like_dom_sf"/>
</dbReference>
<dbReference type="RefSeq" id="WP_257022069.1">
    <property type="nucleotide sequence ID" value="NZ_JACBYR010000001.1"/>
</dbReference>
<dbReference type="Pfam" id="PF01464">
    <property type="entry name" value="SLT"/>
    <property type="match status" value="1"/>
</dbReference>
<dbReference type="CDD" id="cd00254">
    <property type="entry name" value="LT-like"/>
    <property type="match status" value="1"/>
</dbReference>
<feature type="domain" description="Transglycosylase SLT" evidence="2">
    <location>
        <begin position="71"/>
        <end position="181"/>
    </location>
</feature>
<name>A0A7Y9LNT8_9BURK</name>
<gene>
    <name evidence="3" type="ORF">FHW18_002417</name>
</gene>
<dbReference type="Proteomes" id="UP000542125">
    <property type="component" value="Unassembled WGS sequence"/>
</dbReference>
<evidence type="ECO:0000259" key="2">
    <source>
        <dbReference type="Pfam" id="PF01464"/>
    </source>
</evidence>
<sequence length="238" mass="25042">MTVPAGMAKYYYSAQGRKPPEEAKPKVAVVVPATACPPCSSTPVKAEAKTTDAPKVARLQDHPGLHTLKDVIGQAASVTGVDRFLISAVIAIESGFQKDARSPKGALGLMQLMPQTAISLVSVKNIETALVDPATNVGAGARHLKRLIDMYPGRLDLALAAYNAGEGSVAKYAGIPPFAETQAYVRNVMALYQLYEAAYAATHPPAQKPGRATAVRASATPTTAWARSMQVVTSAEVR</sequence>
<comment type="caution">
    <text evidence="3">The sequence shown here is derived from an EMBL/GenBank/DDBJ whole genome shotgun (WGS) entry which is preliminary data.</text>
</comment>
<comment type="similarity">
    <text evidence="1">Belongs to the transglycosylase Slt family.</text>
</comment>
<dbReference type="PANTHER" id="PTHR37423">
    <property type="entry name" value="SOLUBLE LYTIC MUREIN TRANSGLYCOSYLASE-RELATED"/>
    <property type="match status" value="1"/>
</dbReference>
<protein>
    <submittedName>
        <fullName evidence="3">Soluble lytic murein transglycosylase-like protein</fullName>
    </submittedName>
</protein>
<reference evidence="3 4" key="1">
    <citation type="submission" date="2020-07" db="EMBL/GenBank/DDBJ databases">
        <title>Genomic Encyclopedia of Type Strains, Phase IV (KMG-V): Genome sequencing to study the core and pangenomes of soil and plant-associated prokaryotes.</title>
        <authorList>
            <person name="Whitman W."/>
        </authorList>
    </citation>
    <scope>NUCLEOTIDE SEQUENCE [LARGE SCALE GENOMIC DNA]</scope>
    <source>
        <strain evidence="3 4">SAS40</strain>
    </source>
</reference>
<evidence type="ECO:0000313" key="4">
    <source>
        <dbReference type="Proteomes" id="UP000542125"/>
    </source>
</evidence>
<accession>A0A7Y9LNT8</accession>
<dbReference type="InterPro" id="IPR008258">
    <property type="entry name" value="Transglycosylase_SLT_dom_1"/>
</dbReference>
<dbReference type="PANTHER" id="PTHR37423:SF2">
    <property type="entry name" value="MEMBRANE-BOUND LYTIC MUREIN TRANSGLYCOSYLASE C"/>
    <property type="match status" value="1"/>
</dbReference>
<keyword evidence="4" id="KW-1185">Reference proteome</keyword>
<dbReference type="EMBL" id="JACBYR010000001">
    <property type="protein sequence ID" value="NYE83146.1"/>
    <property type="molecule type" value="Genomic_DNA"/>
</dbReference>